<dbReference type="AlphaFoldDB" id="A0AAX3FR41"/>
<dbReference type="InterPro" id="IPR006143">
    <property type="entry name" value="RND_pump_MFP"/>
</dbReference>
<organism evidence="8 9">
    <name type="scientific">Pseudomonas chlororaphis</name>
    <dbReference type="NCBI Taxonomy" id="587753"/>
    <lineage>
        <taxon>Bacteria</taxon>
        <taxon>Pseudomonadati</taxon>
        <taxon>Pseudomonadota</taxon>
        <taxon>Gammaproteobacteria</taxon>
        <taxon>Pseudomonadales</taxon>
        <taxon>Pseudomonadaceae</taxon>
        <taxon>Pseudomonas</taxon>
    </lineage>
</organism>
<name>A0AAX3FR41_9PSED</name>
<proteinExistence type="inferred from homology"/>
<dbReference type="InterPro" id="IPR058627">
    <property type="entry name" value="MdtA-like_C"/>
</dbReference>
<evidence type="ECO:0000259" key="7">
    <source>
        <dbReference type="Pfam" id="PF25967"/>
    </source>
</evidence>
<protein>
    <submittedName>
        <fullName evidence="8">RND multidrug efflux membrane fusion protein MexE</fullName>
    </submittedName>
</protein>
<dbReference type="PANTHER" id="PTHR30158:SF26">
    <property type="entry name" value="RESISTANCE-NODULATION-CELL DIVISION (RND) MULTIDRUG EFFLUX MEMBRANE FUSION PROTEIN MEXE"/>
    <property type="match status" value="1"/>
</dbReference>
<dbReference type="InterPro" id="IPR058626">
    <property type="entry name" value="MdtA-like_b-barrel"/>
</dbReference>
<dbReference type="Gene3D" id="2.40.420.20">
    <property type="match status" value="1"/>
</dbReference>
<dbReference type="Gene3D" id="2.40.30.170">
    <property type="match status" value="1"/>
</dbReference>
<dbReference type="FunFam" id="2.40.420.20:FF:000001">
    <property type="entry name" value="Efflux RND transporter periplasmic adaptor subunit"/>
    <property type="match status" value="1"/>
</dbReference>
<gene>
    <name evidence="8" type="primary">mexA_3</name>
    <name evidence="8" type="ORF">NCTC7357_00877</name>
</gene>
<dbReference type="Gene3D" id="2.40.50.100">
    <property type="match status" value="1"/>
</dbReference>
<dbReference type="NCBIfam" id="TIGR01730">
    <property type="entry name" value="RND_mfp"/>
    <property type="match status" value="1"/>
</dbReference>
<feature type="domain" description="Multidrug resistance protein MdtA-like beta-barrel" evidence="6">
    <location>
        <begin position="237"/>
        <end position="295"/>
    </location>
</feature>
<comment type="similarity">
    <text evidence="2">Belongs to the membrane fusion protein (MFP) (TC 8.A.1) family.</text>
</comment>
<feature type="domain" description="Multidrug resistance protein MdtA-like C-terminal permuted SH3" evidence="7">
    <location>
        <begin position="308"/>
        <end position="363"/>
    </location>
</feature>
<dbReference type="Gene3D" id="1.10.287.470">
    <property type="entry name" value="Helix hairpin bin"/>
    <property type="match status" value="1"/>
</dbReference>
<accession>A0AAX3FR41</accession>
<evidence type="ECO:0000259" key="5">
    <source>
        <dbReference type="Pfam" id="PF25917"/>
    </source>
</evidence>
<evidence type="ECO:0000256" key="4">
    <source>
        <dbReference type="SAM" id="MobiDB-lite"/>
    </source>
</evidence>
<evidence type="ECO:0000313" key="9">
    <source>
        <dbReference type="Proteomes" id="UP000277437"/>
    </source>
</evidence>
<keyword evidence="3" id="KW-0175">Coiled coil</keyword>
<dbReference type="RefSeq" id="WP_124324679.1">
    <property type="nucleotide sequence ID" value="NZ_CP118137.1"/>
</dbReference>
<dbReference type="InterPro" id="IPR058625">
    <property type="entry name" value="MdtA-like_BSH"/>
</dbReference>
<evidence type="ECO:0000256" key="1">
    <source>
        <dbReference type="ARBA" id="ARBA00004519"/>
    </source>
</evidence>
<evidence type="ECO:0000313" key="8">
    <source>
        <dbReference type="EMBL" id="VEF72641.1"/>
    </source>
</evidence>
<dbReference type="Pfam" id="PF25967">
    <property type="entry name" value="RND-MFP_C"/>
    <property type="match status" value="1"/>
</dbReference>
<evidence type="ECO:0000256" key="3">
    <source>
        <dbReference type="ARBA" id="ARBA00023054"/>
    </source>
</evidence>
<dbReference type="GO" id="GO:0046677">
    <property type="term" value="P:response to antibiotic"/>
    <property type="evidence" value="ECO:0007669"/>
    <property type="project" value="TreeGrafter"/>
</dbReference>
<feature type="domain" description="Multidrug resistance protein MdtA-like barrel-sandwich hybrid" evidence="5">
    <location>
        <begin position="65"/>
        <end position="198"/>
    </location>
</feature>
<dbReference type="PROSITE" id="PS51257">
    <property type="entry name" value="PROKAR_LIPOPROTEIN"/>
    <property type="match status" value="1"/>
</dbReference>
<dbReference type="EMBL" id="LR134334">
    <property type="protein sequence ID" value="VEF72641.1"/>
    <property type="molecule type" value="Genomic_DNA"/>
</dbReference>
<dbReference type="SUPFAM" id="SSF111369">
    <property type="entry name" value="HlyD-like secretion proteins"/>
    <property type="match status" value="1"/>
</dbReference>
<evidence type="ECO:0000256" key="2">
    <source>
        <dbReference type="ARBA" id="ARBA00009477"/>
    </source>
</evidence>
<dbReference type="Pfam" id="PF25917">
    <property type="entry name" value="BSH_RND"/>
    <property type="match status" value="1"/>
</dbReference>
<dbReference type="Pfam" id="PF25944">
    <property type="entry name" value="Beta-barrel_RND"/>
    <property type="match status" value="1"/>
</dbReference>
<reference evidence="8 9" key="1">
    <citation type="submission" date="2018-12" db="EMBL/GenBank/DDBJ databases">
        <authorList>
            <consortium name="Pathogen Informatics"/>
        </authorList>
    </citation>
    <scope>NUCLEOTIDE SEQUENCE [LARGE SCALE GENOMIC DNA]</scope>
    <source>
        <strain evidence="8 9">NCTC7357</strain>
    </source>
</reference>
<dbReference type="GO" id="GO:0022857">
    <property type="term" value="F:transmembrane transporter activity"/>
    <property type="evidence" value="ECO:0007669"/>
    <property type="project" value="InterPro"/>
</dbReference>
<dbReference type="PANTHER" id="PTHR30158">
    <property type="entry name" value="ACRA/E-RELATED COMPONENT OF DRUG EFFLUX TRANSPORTER"/>
    <property type="match status" value="1"/>
</dbReference>
<feature type="region of interest" description="Disordered" evidence="4">
    <location>
        <begin position="400"/>
        <end position="419"/>
    </location>
</feature>
<dbReference type="Proteomes" id="UP000277437">
    <property type="component" value="Chromosome"/>
</dbReference>
<dbReference type="GO" id="GO:0005886">
    <property type="term" value="C:plasma membrane"/>
    <property type="evidence" value="ECO:0007669"/>
    <property type="project" value="UniProtKB-SubCell"/>
</dbReference>
<sequence length="419" mass="45792">MRISSSNSIKHALALVAVSTLSACGQSEQGATAEQSPPVVSVADVVVQPLADWDEFSGRLQAPESVELRPRVSGHIDRVLFRDGSLVKKGDLLFQIDPRPFQAEVDRLDAQLQQARARQTRAASEAQRGEKLRANQAISAELADARKTAYQEASSAVAATRAQLEAARLNLSFTRITAPIDGRISRAQVTAGNLVNERATLLTTIVGTKELHAYFDIDEATYLKQVRRIPSEKALAHSRVPVHLALSTDERPAYEGRLDFLDNQVDPRTGTLQARAVIDNGANELTPGLYVRLQLPASDLYPAMLVRDEAIGTDLGNRFVLVLGKDAVVSYRAVRLGPKVEGLRVIREGLQEGERILVNGLQRARPGARVTPEQVAMATDEVLARLTRLNTSIEPMPIALQDYEPTPVAQQGRERRTSP</sequence>
<evidence type="ECO:0000259" key="6">
    <source>
        <dbReference type="Pfam" id="PF25944"/>
    </source>
</evidence>
<comment type="subcellular location">
    <subcellularLocation>
        <location evidence="1">Cell inner membrane</location>
        <topology evidence="1">Lipid-anchor</topology>
    </subcellularLocation>
</comment>